<reference evidence="7" key="3">
    <citation type="submission" date="2025-09" db="UniProtKB">
        <authorList>
            <consortium name="Ensembl"/>
        </authorList>
    </citation>
    <scope>IDENTIFICATION</scope>
</reference>
<dbReference type="GO" id="GO:0005737">
    <property type="term" value="C:cytoplasm"/>
    <property type="evidence" value="ECO:0007669"/>
    <property type="project" value="UniProtKB-SubCell"/>
</dbReference>
<evidence type="ECO:0000256" key="1">
    <source>
        <dbReference type="ARBA" id="ARBA00004496"/>
    </source>
</evidence>
<dbReference type="SUPFAM" id="SSF54236">
    <property type="entry name" value="Ubiquitin-like"/>
    <property type="match status" value="1"/>
</dbReference>
<feature type="region of interest" description="Disordered" evidence="5">
    <location>
        <begin position="709"/>
        <end position="743"/>
    </location>
</feature>
<dbReference type="STRING" id="7719.ENSCINP00000008055"/>
<dbReference type="CDD" id="cd13191">
    <property type="entry name" value="FERM_C_FRMD4A_FRMD4B"/>
    <property type="match status" value="1"/>
</dbReference>
<proteinExistence type="predicted"/>
<dbReference type="InterPro" id="IPR019747">
    <property type="entry name" value="FERM_CS"/>
</dbReference>
<dbReference type="PROSITE" id="PS50057">
    <property type="entry name" value="FERM_3"/>
    <property type="match status" value="1"/>
</dbReference>
<dbReference type="OrthoDB" id="10063592at2759"/>
<dbReference type="PANTHER" id="PTHR46079:SF2">
    <property type="entry name" value="FERM DOMAIN-CONTAINING PROTEIN"/>
    <property type="match status" value="1"/>
</dbReference>
<feature type="domain" description="FERM" evidence="6">
    <location>
        <begin position="5"/>
        <end position="316"/>
    </location>
</feature>
<protein>
    <submittedName>
        <fullName evidence="7">Uncharacterized LOC100175529</fullName>
    </submittedName>
</protein>
<feature type="compositionally biased region" description="Polar residues" evidence="5">
    <location>
        <begin position="852"/>
        <end position="868"/>
    </location>
</feature>
<dbReference type="GeneID" id="100175529"/>
<evidence type="ECO:0000256" key="4">
    <source>
        <dbReference type="SAM" id="Coils"/>
    </source>
</evidence>
<dbReference type="Pfam" id="PF09380">
    <property type="entry name" value="FERM_C"/>
    <property type="match status" value="1"/>
</dbReference>
<dbReference type="InterPro" id="IPR018980">
    <property type="entry name" value="FERM_PH-like_C"/>
</dbReference>
<dbReference type="KEGG" id="cin:100175529"/>
<feature type="region of interest" description="Disordered" evidence="5">
    <location>
        <begin position="848"/>
        <end position="872"/>
    </location>
</feature>
<dbReference type="InterPro" id="IPR021774">
    <property type="entry name" value="CUPID"/>
</dbReference>
<feature type="region of interest" description="Disordered" evidence="5">
    <location>
        <begin position="634"/>
        <end position="665"/>
    </location>
</feature>
<dbReference type="SUPFAM" id="SSF47031">
    <property type="entry name" value="Second domain of FERM"/>
    <property type="match status" value="1"/>
</dbReference>
<evidence type="ECO:0000313" key="7">
    <source>
        <dbReference type="Ensembl" id="ENSCINP00000008055.3"/>
    </source>
</evidence>
<dbReference type="InterPro" id="IPR014352">
    <property type="entry name" value="FERM/acyl-CoA-bd_prot_sf"/>
</dbReference>
<evidence type="ECO:0000256" key="2">
    <source>
        <dbReference type="ARBA" id="ARBA00022490"/>
    </source>
</evidence>
<dbReference type="InterPro" id="IPR029071">
    <property type="entry name" value="Ubiquitin-like_domsf"/>
</dbReference>
<dbReference type="SMART" id="SM00295">
    <property type="entry name" value="B41"/>
    <property type="match status" value="1"/>
</dbReference>
<dbReference type="PROSITE" id="PS00660">
    <property type="entry name" value="FERM_1"/>
    <property type="match status" value="1"/>
</dbReference>
<dbReference type="InterPro" id="IPR047176">
    <property type="entry name" value="FRMD4A/B"/>
</dbReference>
<dbReference type="Ensembl" id="ENSCINT00000008055.3">
    <property type="protein sequence ID" value="ENSCINP00000008055.3"/>
    <property type="gene ID" value="ENSCING00000003905.3"/>
</dbReference>
<accession>A0A1W2W7Y4</accession>
<dbReference type="Proteomes" id="UP000008144">
    <property type="component" value="Unassembled WGS sequence"/>
</dbReference>
<feature type="compositionally biased region" description="Polar residues" evidence="5">
    <location>
        <begin position="902"/>
        <end position="925"/>
    </location>
</feature>
<dbReference type="Pfam" id="PF09379">
    <property type="entry name" value="FERM_N"/>
    <property type="match status" value="1"/>
</dbReference>
<dbReference type="InterPro" id="IPR019748">
    <property type="entry name" value="FERM_central"/>
</dbReference>
<dbReference type="InterPro" id="IPR019749">
    <property type="entry name" value="Band_41_domain"/>
</dbReference>
<dbReference type="GO" id="GO:0090162">
    <property type="term" value="P:establishment of epithelial cell polarity"/>
    <property type="evidence" value="ECO:0007669"/>
    <property type="project" value="InterPro"/>
</dbReference>
<dbReference type="HOGENOM" id="CLU_260327_0_0_1"/>
<dbReference type="CDD" id="cd14473">
    <property type="entry name" value="FERM_B-lobe"/>
    <property type="match status" value="1"/>
</dbReference>
<feature type="region of interest" description="Disordered" evidence="5">
    <location>
        <begin position="1265"/>
        <end position="1315"/>
    </location>
</feature>
<dbReference type="Pfam" id="PF00373">
    <property type="entry name" value="FERM_M"/>
    <property type="match status" value="1"/>
</dbReference>
<dbReference type="PRINTS" id="PR00935">
    <property type="entry name" value="BAND41"/>
</dbReference>
<dbReference type="PANTHER" id="PTHR46079">
    <property type="entry name" value="FERM DOMAIN-CONTAINING PROTEIN 4"/>
    <property type="match status" value="1"/>
</dbReference>
<dbReference type="Pfam" id="PF11819">
    <property type="entry name" value="CUPID"/>
    <property type="match status" value="1"/>
</dbReference>
<organism evidence="7 8">
    <name type="scientific">Ciona intestinalis</name>
    <name type="common">Transparent sea squirt</name>
    <name type="synonym">Ascidia intestinalis</name>
    <dbReference type="NCBI Taxonomy" id="7719"/>
    <lineage>
        <taxon>Eukaryota</taxon>
        <taxon>Metazoa</taxon>
        <taxon>Chordata</taxon>
        <taxon>Tunicata</taxon>
        <taxon>Ascidiacea</taxon>
        <taxon>Phlebobranchia</taxon>
        <taxon>Cionidae</taxon>
        <taxon>Ciona</taxon>
    </lineage>
</organism>
<evidence type="ECO:0000256" key="5">
    <source>
        <dbReference type="SAM" id="MobiDB-lite"/>
    </source>
</evidence>
<feature type="compositionally biased region" description="Polar residues" evidence="5">
    <location>
        <begin position="646"/>
        <end position="655"/>
    </location>
</feature>
<evidence type="ECO:0000259" key="6">
    <source>
        <dbReference type="PROSITE" id="PS50057"/>
    </source>
</evidence>
<feature type="region of interest" description="Disordered" evidence="5">
    <location>
        <begin position="886"/>
        <end position="926"/>
    </location>
</feature>
<feature type="compositionally biased region" description="Polar residues" evidence="5">
    <location>
        <begin position="1304"/>
        <end position="1315"/>
    </location>
</feature>
<feature type="coiled-coil region" evidence="4">
    <location>
        <begin position="479"/>
        <end position="537"/>
    </location>
</feature>
<dbReference type="InterPro" id="IPR041785">
    <property type="entry name" value="FRMD4A/B_FERM_C"/>
</dbReference>
<name>F6T9L2_CIOIN</name>
<dbReference type="GO" id="GO:0005912">
    <property type="term" value="C:adherens junction"/>
    <property type="evidence" value="ECO:0000318"/>
    <property type="project" value="GO_Central"/>
</dbReference>
<dbReference type="Gene3D" id="3.10.20.90">
    <property type="entry name" value="Phosphatidylinositol 3-kinase Catalytic Subunit, Chain A, domain 1"/>
    <property type="match status" value="1"/>
</dbReference>
<comment type="subcellular location">
    <subcellularLocation>
        <location evidence="1">Cytoplasm</location>
    </subcellularLocation>
</comment>
<dbReference type="GO" id="GO:0005923">
    <property type="term" value="C:bicellular tight junction"/>
    <property type="evidence" value="ECO:0000318"/>
    <property type="project" value="GO_Central"/>
</dbReference>
<reference evidence="7" key="2">
    <citation type="submission" date="2025-08" db="UniProtKB">
        <authorList>
            <consortium name="Ensembl"/>
        </authorList>
    </citation>
    <scope>IDENTIFICATION</scope>
</reference>
<dbReference type="SUPFAM" id="SSF50729">
    <property type="entry name" value="PH domain-like"/>
    <property type="match status" value="1"/>
</dbReference>
<dbReference type="CDD" id="cd17103">
    <property type="entry name" value="FERM_F1_FRMD4"/>
    <property type="match status" value="1"/>
</dbReference>
<keyword evidence="3 4" id="KW-0175">Coiled coil</keyword>
<dbReference type="Gene3D" id="1.20.80.10">
    <property type="match status" value="1"/>
</dbReference>
<dbReference type="SMART" id="SM01196">
    <property type="entry name" value="FERM_C"/>
    <property type="match status" value="1"/>
</dbReference>
<dbReference type="Gene3D" id="2.30.29.30">
    <property type="entry name" value="Pleckstrin-homology domain (PH domain)/Phosphotyrosine-binding domain (PTB)"/>
    <property type="match status" value="1"/>
</dbReference>
<dbReference type="FunFam" id="3.10.20.90:FF:000019">
    <property type="entry name" value="FERM domain containing 4A"/>
    <property type="match status" value="1"/>
</dbReference>
<keyword evidence="8" id="KW-1185">Reference proteome</keyword>
<sequence length="1315" mass="150098">MAEGKKCCIYLPNDRKLELSVQSKHLARDLLEIVAAHFKLREKEYFGIAYKSDSGHYSWLQADKLLFDHDVVKKSSSRIDLLFAVKFFVENVKLLKSATTAELYFLYLKSLVYKGHLEVDNNTEFRLAAFVLQTYYGDYKDADTAIRQLRKSSVLSNKVLRDFTCMECENAVLKIYKDLKDYSIGKAITSYLTTIETVPTYGVHYFKVKDKGGTTWLLGLSYKGIHQYDVHDKVNPVKSFSWQQLENLYFRERKFSIEVNDKHQRTEGLFSKEQFGDARRKVSSEVKVHAWYGSPALIKSIWVMAIDQHHFYLQCKQSKVKRHASNSIVNLSNDITANRESLINVVKDSSELTRKQIRNLDVMVKKGSKDEAPEMRAAKCQMLVALKKHKTDLEDRLYDKVQELKQVCLKEADLTGRLPQEYIHYMDPDEKQPKINKRIGAEFKVKLTNKEKGFRSSVSTAISSSPSLNSENSDDMNNLAQLETEFELLTQIANAAKKLASDPNTKGRTRTKRLGSYKKTLEKLQVVENKINVVRNRCGQKPSVRASTLETDQCDDILFEDGGISLREETESERSSLSDALLLDDDTSLSSGGDALSTHSTPVFLNLTHPPHPSSAMSGIKESSAEVDNDNGVTIHRSLTPPPSFERTSSVGSSKNEMKNGRISNQSISSSHCSLLNSKQQNVPIRNWIRLKWEHPRTKVNRGWHESSLDSIDADSNTGRNSEEHLDQDIHDEKPRIGSSDADVTPLGYQIDLRPNKLLCLDYNQPSNLNSNDNNHKTRDLGLVYDMSKLKREISDSALSELSVQSNPVTSSHQFTVRPQHDVRPKDYHRSESLVGKETRIPGFDHIRKRSSSFTESPTHTAYRTNSKAIGKNKARLEKRTAHMQKNLNQDSNFERHHSRVSSDASSTNISEHNLDNQSNNSQDLQPAMFDTNLNIRMQYLTRSSSQLSFTLPSSKPTTAVAQSSQPTTFEEQPLYVQQPRISQLPKYSSAQPHYAVSSNSRNITQTIPNMHRDALNNQVYRDIGMGWVPSLHEYGSRESVVESASAQYKKEDIQRMLKDHIATKRILYGSSQKIKNPDTTQIKHEKNWPDYQTHLQTSSSSTIPSTPRMNFYHLPTHTSYPVIHHQHPLPQNNTLQNIHPHQQGMITDNKMKQRLVLQHYIHHNPHNKAIKHVRTDPLVAYAQYSEQNYFTDPPVTSSNQQDPLPHHMTHHNVKNVSKEANQYSMFTISDKRKNLESWRRPLDVKPSPHIVKLGQTYNVTNLTNQQHQPDLMLSRPKPLNEQYKHSKKKNKSLSASAEDLLWSESSEGQEGTLV</sequence>
<dbReference type="InterPro" id="IPR000299">
    <property type="entry name" value="FERM_domain"/>
</dbReference>
<evidence type="ECO:0000256" key="3">
    <source>
        <dbReference type="ARBA" id="ARBA00023054"/>
    </source>
</evidence>
<reference evidence="8" key="1">
    <citation type="journal article" date="2002" name="Science">
        <title>The draft genome of Ciona intestinalis: insights into chordate and vertebrate origins.</title>
        <authorList>
            <person name="Dehal P."/>
            <person name="Satou Y."/>
            <person name="Campbell R.K."/>
            <person name="Chapman J."/>
            <person name="Degnan B."/>
            <person name="De Tomaso A."/>
            <person name="Davidson B."/>
            <person name="Di Gregorio A."/>
            <person name="Gelpke M."/>
            <person name="Goodstein D.M."/>
            <person name="Harafuji N."/>
            <person name="Hastings K.E."/>
            <person name="Ho I."/>
            <person name="Hotta K."/>
            <person name="Huang W."/>
            <person name="Kawashima T."/>
            <person name="Lemaire P."/>
            <person name="Martinez D."/>
            <person name="Meinertzhagen I.A."/>
            <person name="Necula S."/>
            <person name="Nonaka M."/>
            <person name="Putnam N."/>
            <person name="Rash S."/>
            <person name="Saiga H."/>
            <person name="Satake M."/>
            <person name="Terry A."/>
            <person name="Yamada L."/>
            <person name="Wang H.G."/>
            <person name="Awazu S."/>
            <person name="Azumi K."/>
            <person name="Boore J."/>
            <person name="Branno M."/>
            <person name="Chin-Bow S."/>
            <person name="DeSantis R."/>
            <person name="Doyle S."/>
            <person name="Francino P."/>
            <person name="Keys D.N."/>
            <person name="Haga S."/>
            <person name="Hayashi H."/>
            <person name="Hino K."/>
            <person name="Imai K.S."/>
            <person name="Inaba K."/>
            <person name="Kano S."/>
            <person name="Kobayashi K."/>
            <person name="Kobayashi M."/>
            <person name="Lee B.I."/>
            <person name="Makabe K.W."/>
            <person name="Manohar C."/>
            <person name="Matassi G."/>
            <person name="Medina M."/>
            <person name="Mochizuki Y."/>
            <person name="Mount S."/>
            <person name="Morishita T."/>
            <person name="Miura S."/>
            <person name="Nakayama A."/>
            <person name="Nishizaka S."/>
            <person name="Nomoto H."/>
            <person name="Ohta F."/>
            <person name="Oishi K."/>
            <person name="Rigoutsos I."/>
            <person name="Sano M."/>
            <person name="Sasaki A."/>
            <person name="Sasakura Y."/>
            <person name="Shoguchi E."/>
            <person name="Shin-i T."/>
            <person name="Spagnuolo A."/>
            <person name="Stainier D."/>
            <person name="Suzuki M.M."/>
            <person name="Tassy O."/>
            <person name="Takatori N."/>
            <person name="Tokuoka M."/>
            <person name="Yagi K."/>
            <person name="Yoshizaki F."/>
            <person name="Wada S."/>
            <person name="Zhang C."/>
            <person name="Hyatt P.D."/>
            <person name="Larimer F."/>
            <person name="Detter C."/>
            <person name="Doggett N."/>
            <person name="Glavina T."/>
            <person name="Hawkins T."/>
            <person name="Richardson P."/>
            <person name="Lucas S."/>
            <person name="Kohara Y."/>
            <person name="Levine M."/>
            <person name="Satoh N."/>
            <person name="Rokhsar D.S."/>
        </authorList>
    </citation>
    <scope>NUCLEOTIDE SEQUENCE [LARGE SCALE GENOMIC DNA]</scope>
</reference>
<dbReference type="GeneTree" id="ENSGT01020000230354"/>
<dbReference type="InterPro" id="IPR035963">
    <property type="entry name" value="FERM_2"/>
</dbReference>
<dbReference type="InterPro" id="IPR018979">
    <property type="entry name" value="FERM_N"/>
</dbReference>
<dbReference type="RefSeq" id="XP_002126530.1">
    <property type="nucleotide sequence ID" value="XM_002126494.5"/>
</dbReference>
<feature type="compositionally biased region" description="Basic and acidic residues" evidence="5">
    <location>
        <begin position="721"/>
        <end position="736"/>
    </location>
</feature>
<dbReference type="InParanoid" id="F6T9L2"/>
<gene>
    <name evidence="7" type="primary">LOC100175529</name>
</gene>
<dbReference type="InterPro" id="IPR011993">
    <property type="entry name" value="PH-like_dom_sf"/>
</dbReference>
<keyword evidence="2" id="KW-0963">Cytoplasm</keyword>
<evidence type="ECO:0000313" key="8">
    <source>
        <dbReference type="Proteomes" id="UP000008144"/>
    </source>
</evidence>
<accession>F6T9L2</accession>